<comment type="caution">
    <text evidence="2">The sequence shown here is derived from an EMBL/GenBank/DDBJ whole genome shotgun (WGS) entry which is preliminary data.</text>
</comment>
<keyword evidence="1" id="KW-0472">Membrane</keyword>
<evidence type="ECO:0000313" key="3">
    <source>
        <dbReference type="Proteomes" id="UP000634229"/>
    </source>
</evidence>
<sequence length="168" mass="18281">MSAHSDSDRRWRGDARCAAYCALTFVVLTTLLDWGSGGLTVGRADLWALIGAVVFMVLRPARVTAGDGWLAVRGLLCERRVRTDALVSVMEYGSISTRLVLRDAHGHAVELDPDVLVANPLLWHRLDAGARRSRQRGTLRHGAAVLDRLGERIDGGTAREILKASGLD</sequence>
<organism evidence="2 3">
    <name type="scientific">Streptomyces coffeae</name>
    <dbReference type="NCBI Taxonomy" id="621382"/>
    <lineage>
        <taxon>Bacteria</taxon>
        <taxon>Bacillati</taxon>
        <taxon>Actinomycetota</taxon>
        <taxon>Actinomycetes</taxon>
        <taxon>Kitasatosporales</taxon>
        <taxon>Streptomycetaceae</taxon>
        <taxon>Streptomyces</taxon>
    </lineage>
</organism>
<keyword evidence="3" id="KW-1185">Reference proteome</keyword>
<dbReference type="EMBL" id="JAERRF010000006">
    <property type="protein sequence ID" value="MBL1097540.1"/>
    <property type="molecule type" value="Genomic_DNA"/>
</dbReference>
<proteinExistence type="predicted"/>
<reference evidence="2 3" key="1">
    <citation type="submission" date="2021-01" db="EMBL/GenBank/DDBJ databases">
        <title>WGS of actinomycetes isolated from Thailand.</title>
        <authorList>
            <person name="Thawai C."/>
        </authorList>
    </citation>
    <scope>NUCLEOTIDE SEQUENCE [LARGE SCALE GENOMIC DNA]</scope>
    <source>
        <strain evidence="2 3">CA1R205</strain>
    </source>
</reference>
<evidence type="ECO:0008006" key="4">
    <source>
        <dbReference type="Google" id="ProtNLM"/>
    </source>
</evidence>
<accession>A0ABS1NCC7</accession>
<name>A0ABS1NCC7_9ACTN</name>
<evidence type="ECO:0000256" key="1">
    <source>
        <dbReference type="SAM" id="Phobius"/>
    </source>
</evidence>
<dbReference type="Proteomes" id="UP000634229">
    <property type="component" value="Unassembled WGS sequence"/>
</dbReference>
<protein>
    <recommendedName>
        <fullName evidence="4">PH domain-containing protein</fullName>
    </recommendedName>
</protein>
<keyword evidence="1" id="KW-0812">Transmembrane</keyword>
<keyword evidence="1" id="KW-1133">Transmembrane helix</keyword>
<evidence type="ECO:0000313" key="2">
    <source>
        <dbReference type="EMBL" id="MBL1097540.1"/>
    </source>
</evidence>
<feature type="transmembrane region" description="Helical" evidence="1">
    <location>
        <begin position="17"/>
        <end position="34"/>
    </location>
</feature>
<gene>
    <name evidence="2" type="ORF">JK363_12775</name>
</gene>